<dbReference type="PANTHER" id="PTHR43877">
    <property type="entry name" value="AMINOALKYLPHOSPHONATE N-ACETYLTRANSFERASE-RELATED-RELATED"/>
    <property type="match status" value="1"/>
</dbReference>
<evidence type="ECO:0000313" key="6">
    <source>
        <dbReference type="Proteomes" id="UP000255108"/>
    </source>
</evidence>
<keyword evidence="7" id="KW-1185">Reference proteome</keyword>
<dbReference type="OrthoDB" id="9792929at2"/>
<evidence type="ECO:0000259" key="3">
    <source>
        <dbReference type="PROSITE" id="PS51186"/>
    </source>
</evidence>
<dbReference type="Gene3D" id="3.40.630.30">
    <property type="match status" value="1"/>
</dbReference>
<dbReference type="Proteomes" id="UP000255108">
    <property type="component" value="Unassembled WGS sequence"/>
</dbReference>
<dbReference type="InterPro" id="IPR016181">
    <property type="entry name" value="Acyl_CoA_acyltransferase"/>
</dbReference>
<evidence type="ECO:0000313" key="7">
    <source>
        <dbReference type="Proteomes" id="UP000295794"/>
    </source>
</evidence>
<dbReference type="Proteomes" id="UP000295794">
    <property type="component" value="Unassembled WGS sequence"/>
</dbReference>
<reference evidence="5 7" key="2">
    <citation type="submission" date="2019-03" db="EMBL/GenBank/DDBJ databases">
        <title>Genomic Encyclopedia of Type Strains, Phase IV (KMG-IV): sequencing the most valuable type-strain genomes for metagenomic binning, comparative biology and taxonomic classification.</title>
        <authorList>
            <person name="Goeker M."/>
        </authorList>
    </citation>
    <scope>NUCLEOTIDE SEQUENCE [LARGE SCALE GENOMIC DNA]</scope>
    <source>
        <strain evidence="5 7">DSM 3764</strain>
    </source>
</reference>
<evidence type="ECO:0000313" key="5">
    <source>
        <dbReference type="EMBL" id="TCU88835.1"/>
    </source>
</evidence>
<dbReference type="SUPFAM" id="SSF55729">
    <property type="entry name" value="Acyl-CoA N-acyltransferases (Nat)"/>
    <property type="match status" value="1"/>
</dbReference>
<accession>A0A377Q854</accession>
<gene>
    <name evidence="5" type="ORF">EV682_103419</name>
    <name evidence="4" type="ORF">NCTC11159_02165</name>
</gene>
<evidence type="ECO:0000313" key="4">
    <source>
        <dbReference type="EMBL" id="STQ91093.1"/>
    </source>
</evidence>
<dbReference type="CDD" id="cd04301">
    <property type="entry name" value="NAT_SF"/>
    <property type="match status" value="1"/>
</dbReference>
<reference evidence="4 6" key="1">
    <citation type="submission" date="2018-06" db="EMBL/GenBank/DDBJ databases">
        <authorList>
            <consortium name="Pathogen Informatics"/>
            <person name="Doyle S."/>
        </authorList>
    </citation>
    <scope>NUCLEOTIDE SEQUENCE [LARGE SCALE GENOMIC DNA]</scope>
    <source>
        <strain evidence="4 6">NCTC11159</strain>
    </source>
</reference>
<dbReference type="PANTHER" id="PTHR43877:SF2">
    <property type="entry name" value="AMINOALKYLPHOSPHONATE N-ACETYLTRANSFERASE-RELATED"/>
    <property type="match status" value="1"/>
</dbReference>
<dbReference type="EMBL" id="UGHR01000001">
    <property type="protein sequence ID" value="STQ91093.1"/>
    <property type="molecule type" value="Genomic_DNA"/>
</dbReference>
<dbReference type="AlphaFoldDB" id="A0A377Q854"/>
<name>A0A377Q854_9NEIS</name>
<proteinExistence type="predicted"/>
<evidence type="ECO:0000256" key="1">
    <source>
        <dbReference type="ARBA" id="ARBA00022679"/>
    </source>
</evidence>
<keyword evidence="1 4" id="KW-0808">Transferase</keyword>
<dbReference type="GO" id="GO:0016747">
    <property type="term" value="F:acyltransferase activity, transferring groups other than amino-acyl groups"/>
    <property type="evidence" value="ECO:0007669"/>
    <property type="project" value="InterPro"/>
</dbReference>
<dbReference type="Pfam" id="PF00583">
    <property type="entry name" value="Acetyltransf_1"/>
    <property type="match status" value="1"/>
</dbReference>
<dbReference type="PROSITE" id="PS51186">
    <property type="entry name" value="GNAT"/>
    <property type="match status" value="1"/>
</dbReference>
<organism evidence="4 6">
    <name type="scientific">Iodobacter fluviatilis</name>
    <dbReference type="NCBI Taxonomy" id="537"/>
    <lineage>
        <taxon>Bacteria</taxon>
        <taxon>Pseudomonadati</taxon>
        <taxon>Pseudomonadota</taxon>
        <taxon>Betaproteobacteria</taxon>
        <taxon>Neisseriales</taxon>
        <taxon>Chitinibacteraceae</taxon>
        <taxon>Iodobacter</taxon>
    </lineage>
</organism>
<dbReference type="InterPro" id="IPR050832">
    <property type="entry name" value="Bact_Acetyltransf"/>
</dbReference>
<evidence type="ECO:0000256" key="2">
    <source>
        <dbReference type="ARBA" id="ARBA00023315"/>
    </source>
</evidence>
<protein>
    <submittedName>
        <fullName evidence="5">Acetyltransferase (GNAT) family protein</fullName>
    </submittedName>
    <submittedName>
        <fullName evidence="4">Predicted acetyltransferase</fullName>
    </submittedName>
</protein>
<feature type="domain" description="N-acetyltransferase" evidence="3">
    <location>
        <begin position="19"/>
        <end position="172"/>
    </location>
</feature>
<keyword evidence="2" id="KW-0012">Acyltransferase</keyword>
<sequence length="173" mass="19800">MIYLDDEKMNTLLNDGTTLTIRQADLNDLHEIWRLWGAWALFDEYRQHFNQKADLEAGHQYLVERLKAGDSVLFTACEGTKTVGFAQLYWNLSSLRMQKTLLLNDLFVTKDARGRGVGRALIKAAEDFAATHNVGYMEMESEASEASALTLYQDAGWKPNRNYVVYERQLRAA</sequence>
<dbReference type="InterPro" id="IPR000182">
    <property type="entry name" value="GNAT_dom"/>
</dbReference>
<dbReference type="EMBL" id="SMBT01000003">
    <property type="protein sequence ID" value="TCU88835.1"/>
    <property type="molecule type" value="Genomic_DNA"/>
</dbReference>